<dbReference type="InterPro" id="IPR012338">
    <property type="entry name" value="Beta-lactam/transpept-like"/>
</dbReference>
<feature type="domain" description="Penicillin-binding protein transpeptidase" evidence="1">
    <location>
        <begin position="1"/>
        <end position="76"/>
    </location>
</feature>
<evidence type="ECO:0000313" key="2">
    <source>
        <dbReference type="EMBL" id="KKL63239.1"/>
    </source>
</evidence>
<dbReference type="InterPro" id="IPR001460">
    <property type="entry name" value="PCN-bd_Tpept"/>
</dbReference>
<gene>
    <name evidence="2" type="ORF">LCGC14_2177070</name>
</gene>
<dbReference type="GO" id="GO:0005886">
    <property type="term" value="C:plasma membrane"/>
    <property type="evidence" value="ECO:0007669"/>
    <property type="project" value="TreeGrafter"/>
</dbReference>
<dbReference type="Pfam" id="PF00905">
    <property type="entry name" value="Transpeptidase"/>
    <property type="match status" value="1"/>
</dbReference>
<dbReference type="PANTHER" id="PTHR30627">
    <property type="entry name" value="PEPTIDOGLYCAN D,D-TRANSPEPTIDASE"/>
    <property type="match status" value="1"/>
</dbReference>
<name>A0A0F9DNC9_9ZZZZ</name>
<comment type="caution">
    <text evidence="2">The sequence shown here is derived from an EMBL/GenBank/DDBJ whole genome shotgun (WGS) entry which is preliminary data.</text>
</comment>
<dbReference type="AlphaFoldDB" id="A0A0F9DNC9"/>
<reference evidence="2" key="1">
    <citation type="journal article" date="2015" name="Nature">
        <title>Complex archaea that bridge the gap between prokaryotes and eukaryotes.</title>
        <authorList>
            <person name="Spang A."/>
            <person name="Saw J.H."/>
            <person name="Jorgensen S.L."/>
            <person name="Zaremba-Niedzwiedzka K."/>
            <person name="Martijn J."/>
            <person name="Lind A.E."/>
            <person name="van Eijk R."/>
            <person name="Schleper C."/>
            <person name="Guy L."/>
            <person name="Ettema T.J."/>
        </authorList>
    </citation>
    <scope>NUCLEOTIDE SEQUENCE</scope>
</reference>
<organism evidence="2">
    <name type="scientific">marine sediment metagenome</name>
    <dbReference type="NCBI Taxonomy" id="412755"/>
    <lineage>
        <taxon>unclassified sequences</taxon>
        <taxon>metagenomes</taxon>
        <taxon>ecological metagenomes</taxon>
    </lineage>
</organism>
<sequence length="76" mass="8068">MAMVVSAIANDGKLMRPRLVEQVKDRDGRTVREVKPKVENEVMKPGTARVLSSMMSDVVREGTGTAAALAGIDVAG</sequence>
<proteinExistence type="predicted"/>
<dbReference type="GO" id="GO:0071972">
    <property type="term" value="F:peptidoglycan L,D-transpeptidase activity"/>
    <property type="evidence" value="ECO:0007669"/>
    <property type="project" value="TreeGrafter"/>
</dbReference>
<dbReference type="Gene3D" id="3.40.710.10">
    <property type="entry name" value="DD-peptidase/beta-lactamase superfamily"/>
    <property type="match status" value="1"/>
</dbReference>
<evidence type="ECO:0000259" key="1">
    <source>
        <dbReference type="Pfam" id="PF00905"/>
    </source>
</evidence>
<feature type="non-terminal residue" evidence="2">
    <location>
        <position position="76"/>
    </location>
</feature>
<dbReference type="GO" id="GO:0008658">
    <property type="term" value="F:penicillin binding"/>
    <property type="evidence" value="ECO:0007669"/>
    <property type="project" value="InterPro"/>
</dbReference>
<protein>
    <recommendedName>
        <fullName evidence="1">Penicillin-binding protein transpeptidase domain-containing protein</fullName>
    </recommendedName>
</protein>
<dbReference type="GO" id="GO:0071555">
    <property type="term" value="P:cell wall organization"/>
    <property type="evidence" value="ECO:0007669"/>
    <property type="project" value="TreeGrafter"/>
</dbReference>
<dbReference type="SUPFAM" id="SSF56601">
    <property type="entry name" value="beta-lactamase/transpeptidase-like"/>
    <property type="match status" value="1"/>
</dbReference>
<dbReference type="PANTHER" id="PTHR30627:SF24">
    <property type="entry name" value="PENICILLIN-BINDING PROTEIN 4B"/>
    <property type="match status" value="1"/>
</dbReference>
<accession>A0A0F9DNC9</accession>
<dbReference type="EMBL" id="LAZR01028238">
    <property type="protein sequence ID" value="KKL63239.1"/>
    <property type="molecule type" value="Genomic_DNA"/>
</dbReference>
<dbReference type="InterPro" id="IPR050515">
    <property type="entry name" value="Beta-lactam/transpept"/>
</dbReference>